<evidence type="ECO:0000256" key="1">
    <source>
        <dbReference type="ARBA" id="ARBA00004123"/>
    </source>
</evidence>
<dbReference type="STRING" id="4540.A0A3L6QIV4"/>
<reference evidence="5" key="1">
    <citation type="journal article" date="2019" name="Nat. Commun.">
        <title>The genome of broomcorn millet.</title>
        <authorList>
            <person name="Zou C."/>
            <person name="Miki D."/>
            <person name="Li D."/>
            <person name="Tang Q."/>
            <person name="Xiao L."/>
            <person name="Rajput S."/>
            <person name="Deng P."/>
            <person name="Jia W."/>
            <person name="Huang R."/>
            <person name="Zhang M."/>
            <person name="Sun Y."/>
            <person name="Hu J."/>
            <person name="Fu X."/>
            <person name="Schnable P.S."/>
            <person name="Li F."/>
            <person name="Zhang H."/>
            <person name="Feng B."/>
            <person name="Zhu X."/>
            <person name="Liu R."/>
            <person name="Schnable J.C."/>
            <person name="Zhu J.-K."/>
            <person name="Zhang H."/>
        </authorList>
    </citation>
    <scope>NUCLEOTIDE SEQUENCE [LARGE SCALE GENOMIC DNA]</scope>
</reference>
<dbReference type="EMBL" id="PQIB02000012">
    <property type="protein sequence ID" value="RLM79755.1"/>
    <property type="molecule type" value="Genomic_DNA"/>
</dbReference>
<protein>
    <submittedName>
        <fullName evidence="4">Transcription factor bHLH35-like isoform X1</fullName>
    </submittedName>
</protein>
<sequence length="106" mass="10897">MVTSDRPAGDLTPTPAYHPWTLLALLPPGATPAPGRTATAGLDCTACTVRVSGAGDKVLVVSVACRHRRDAVAKLCRALEGLRLRVIAANVTAASGTVTHTALVQE</sequence>
<feature type="domain" description="Plant bHLH transcription factor ACT-like" evidence="3">
    <location>
        <begin position="49"/>
        <end position="105"/>
    </location>
</feature>
<dbReference type="InterPro" id="IPR054502">
    <property type="entry name" value="bHLH-TF_ACT-like_plant"/>
</dbReference>
<evidence type="ECO:0000259" key="3">
    <source>
        <dbReference type="Pfam" id="PF22754"/>
    </source>
</evidence>
<comment type="caution">
    <text evidence="4">The sequence shown here is derived from an EMBL/GenBank/DDBJ whole genome shotgun (WGS) entry which is preliminary data.</text>
</comment>
<evidence type="ECO:0000313" key="5">
    <source>
        <dbReference type="Proteomes" id="UP000275267"/>
    </source>
</evidence>
<evidence type="ECO:0000313" key="4">
    <source>
        <dbReference type="EMBL" id="RLM79755.1"/>
    </source>
</evidence>
<dbReference type="GO" id="GO:0005634">
    <property type="term" value="C:nucleus"/>
    <property type="evidence" value="ECO:0007669"/>
    <property type="project" value="UniProtKB-SubCell"/>
</dbReference>
<proteinExistence type="predicted"/>
<name>A0A3L6QIV4_PANMI</name>
<dbReference type="OrthoDB" id="669078at2759"/>
<organism evidence="4 5">
    <name type="scientific">Panicum miliaceum</name>
    <name type="common">Proso millet</name>
    <name type="synonym">Broomcorn millet</name>
    <dbReference type="NCBI Taxonomy" id="4540"/>
    <lineage>
        <taxon>Eukaryota</taxon>
        <taxon>Viridiplantae</taxon>
        <taxon>Streptophyta</taxon>
        <taxon>Embryophyta</taxon>
        <taxon>Tracheophyta</taxon>
        <taxon>Spermatophyta</taxon>
        <taxon>Magnoliopsida</taxon>
        <taxon>Liliopsida</taxon>
        <taxon>Poales</taxon>
        <taxon>Poaceae</taxon>
        <taxon>PACMAD clade</taxon>
        <taxon>Panicoideae</taxon>
        <taxon>Panicodae</taxon>
        <taxon>Paniceae</taxon>
        <taxon>Panicinae</taxon>
        <taxon>Panicum</taxon>
        <taxon>Panicum sect. Panicum</taxon>
    </lineage>
</organism>
<accession>A0A3L6QIV4</accession>
<evidence type="ECO:0000256" key="2">
    <source>
        <dbReference type="ARBA" id="ARBA00023242"/>
    </source>
</evidence>
<dbReference type="Pfam" id="PF22754">
    <property type="entry name" value="bHLH-TF_ACT-like_plant"/>
    <property type="match status" value="1"/>
</dbReference>
<gene>
    <name evidence="4" type="ORF">C2845_PM12G13720</name>
</gene>
<comment type="subcellular location">
    <subcellularLocation>
        <location evidence="1">Nucleus</location>
    </subcellularLocation>
</comment>
<keyword evidence="5" id="KW-1185">Reference proteome</keyword>
<dbReference type="Proteomes" id="UP000275267">
    <property type="component" value="Unassembled WGS sequence"/>
</dbReference>
<keyword evidence="2" id="KW-0539">Nucleus</keyword>
<dbReference type="AlphaFoldDB" id="A0A3L6QIV4"/>